<accession>A0A1G4ANX4</accession>
<dbReference type="GeneID" id="34566929"/>
<dbReference type="Proteomes" id="UP000176998">
    <property type="component" value="Unassembled WGS sequence"/>
</dbReference>
<gene>
    <name evidence="1" type="ORF">CORC01_13803</name>
</gene>
<organism evidence="1 2">
    <name type="scientific">Colletotrichum orchidophilum</name>
    <dbReference type="NCBI Taxonomy" id="1209926"/>
    <lineage>
        <taxon>Eukaryota</taxon>
        <taxon>Fungi</taxon>
        <taxon>Dikarya</taxon>
        <taxon>Ascomycota</taxon>
        <taxon>Pezizomycotina</taxon>
        <taxon>Sordariomycetes</taxon>
        <taxon>Hypocreomycetidae</taxon>
        <taxon>Glomerellales</taxon>
        <taxon>Glomerellaceae</taxon>
        <taxon>Colletotrichum</taxon>
    </lineage>
</organism>
<reference evidence="1 2" key="1">
    <citation type="submission" date="2016-09" db="EMBL/GenBank/DDBJ databases">
        <authorList>
            <person name="Capua I."/>
            <person name="De Benedictis P."/>
            <person name="Joannis T."/>
            <person name="Lombin L.H."/>
            <person name="Cattoli G."/>
        </authorList>
    </citation>
    <scope>NUCLEOTIDE SEQUENCE [LARGE SCALE GENOMIC DNA]</scope>
    <source>
        <strain evidence="1 2">IMI 309357</strain>
    </source>
</reference>
<proteinExistence type="predicted"/>
<dbReference type="RefSeq" id="XP_022468062.1">
    <property type="nucleotide sequence ID" value="XM_022625419.1"/>
</dbReference>
<protein>
    <submittedName>
        <fullName evidence="1">Serine/threonine phosphatase</fullName>
    </submittedName>
</protein>
<evidence type="ECO:0000313" key="2">
    <source>
        <dbReference type="Proteomes" id="UP000176998"/>
    </source>
</evidence>
<sequence>MNNAKTVSSLKIKNRIFIISGTHGAVPQPVEYDKTLNLADVSIRCGNLDLLRSSQARHSHYSALDGPVFRRRFADMAPPLVAMIFIRRRSGDFSASRCAKVAAIVFLDDHDDHGDKGGGGEQTDTNTHTLTLANAASLNVYASPPPHAVLAVGRRL</sequence>
<keyword evidence="2" id="KW-1185">Reference proteome</keyword>
<evidence type="ECO:0000313" key="1">
    <source>
        <dbReference type="EMBL" id="OHE90888.1"/>
    </source>
</evidence>
<dbReference type="AlphaFoldDB" id="A0A1G4ANX4"/>
<name>A0A1G4ANX4_9PEZI</name>
<dbReference type="EMBL" id="MJBS01000215">
    <property type="protein sequence ID" value="OHE90888.1"/>
    <property type="molecule type" value="Genomic_DNA"/>
</dbReference>
<comment type="caution">
    <text evidence="1">The sequence shown here is derived from an EMBL/GenBank/DDBJ whole genome shotgun (WGS) entry which is preliminary data.</text>
</comment>